<dbReference type="AlphaFoldDB" id="A0AA40BDH0"/>
<dbReference type="Proteomes" id="UP001172102">
    <property type="component" value="Unassembled WGS sequence"/>
</dbReference>
<dbReference type="PANTHER" id="PTHR35043:SF7">
    <property type="entry name" value="TRANSCRIPTION FACTOR DOMAIN-CONTAINING PROTEIN"/>
    <property type="match status" value="1"/>
</dbReference>
<comment type="caution">
    <text evidence="2">The sequence shown here is derived from an EMBL/GenBank/DDBJ whole genome shotgun (WGS) entry which is preliminary data.</text>
</comment>
<evidence type="ECO:0000313" key="2">
    <source>
        <dbReference type="EMBL" id="KAK0732226.1"/>
    </source>
</evidence>
<dbReference type="PANTHER" id="PTHR35043">
    <property type="entry name" value="TRANSCRIPTION FACTOR DOMAIN-CONTAINING PROTEIN"/>
    <property type="match status" value="1"/>
</dbReference>
<dbReference type="EMBL" id="JAUKUA010000001">
    <property type="protein sequence ID" value="KAK0732226.1"/>
    <property type="molecule type" value="Genomic_DNA"/>
</dbReference>
<accession>A0AA40BDH0</accession>
<keyword evidence="1" id="KW-0472">Membrane</keyword>
<gene>
    <name evidence="2" type="ORF">B0H67DRAFT_464013</name>
</gene>
<feature type="non-terminal residue" evidence="2">
    <location>
        <position position="63"/>
    </location>
</feature>
<keyword evidence="3" id="KW-1185">Reference proteome</keyword>
<feature type="non-terminal residue" evidence="2">
    <location>
        <position position="1"/>
    </location>
</feature>
<proteinExistence type="predicted"/>
<sequence length="63" mass="7206">EDIIDRGKSDAFTKAFAIAQSSWLVASSIARVYHDFGITQLELATMAFILCAFVMYIFWWNKP</sequence>
<organism evidence="2 3">
    <name type="scientific">Lasiosphaeris hirsuta</name>
    <dbReference type="NCBI Taxonomy" id="260670"/>
    <lineage>
        <taxon>Eukaryota</taxon>
        <taxon>Fungi</taxon>
        <taxon>Dikarya</taxon>
        <taxon>Ascomycota</taxon>
        <taxon>Pezizomycotina</taxon>
        <taxon>Sordariomycetes</taxon>
        <taxon>Sordariomycetidae</taxon>
        <taxon>Sordariales</taxon>
        <taxon>Lasiosphaeriaceae</taxon>
        <taxon>Lasiosphaeris</taxon>
    </lineage>
</organism>
<evidence type="ECO:0000256" key="1">
    <source>
        <dbReference type="SAM" id="Phobius"/>
    </source>
</evidence>
<keyword evidence="1" id="KW-0812">Transmembrane</keyword>
<reference evidence="2" key="1">
    <citation type="submission" date="2023-06" db="EMBL/GenBank/DDBJ databases">
        <title>Genome-scale phylogeny and comparative genomics of the fungal order Sordariales.</title>
        <authorList>
            <consortium name="Lawrence Berkeley National Laboratory"/>
            <person name="Hensen N."/>
            <person name="Bonometti L."/>
            <person name="Westerberg I."/>
            <person name="Brannstrom I.O."/>
            <person name="Guillou S."/>
            <person name="Cros-Aarteil S."/>
            <person name="Calhoun S."/>
            <person name="Haridas S."/>
            <person name="Kuo A."/>
            <person name="Mondo S."/>
            <person name="Pangilinan J."/>
            <person name="Riley R."/>
            <person name="Labutti K."/>
            <person name="Andreopoulos B."/>
            <person name="Lipzen A."/>
            <person name="Chen C."/>
            <person name="Yanf M."/>
            <person name="Daum C."/>
            <person name="Ng V."/>
            <person name="Clum A."/>
            <person name="Steindorff A."/>
            <person name="Ohm R."/>
            <person name="Martin F."/>
            <person name="Silar P."/>
            <person name="Natvig D."/>
            <person name="Lalanne C."/>
            <person name="Gautier V."/>
            <person name="Ament-Velasquez S.L."/>
            <person name="Kruys A."/>
            <person name="Hutchinson M.I."/>
            <person name="Powell A.J."/>
            <person name="Barry K."/>
            <person name="Miller A.N."/>
            <person name="Grigoriev I.V."/>
            <person name="Debuchy R."/>
            <person name="Gladieux P."/>
            <person name="Thoren M.H."/>
            <person name="Johannesson H."/>
        </authorList>
    </citation>
    <scope>NUCLEOTIDE SEQUENCE</scope>
    <source>
        <strain evidence="2">SMH4607-1</strain>
    </source>
</reference>
<evidence type="ECO:0000313" key="3">
    <source>
        <dbReference type="Proteomes" id="UP001172102"/>
    </source>
</evidence>
<keyword evidence="1" id="KW-1133">Transmembrane helix</keyword>
<protein>
    <submittedName>
        <fullName evidence="2">Uncharacterized protein</fullName>
    </submittedName>
</protein>
<feature type="transmembrane region" description="Helical" evidence="1">
    <location>
        <begin position="41"/>
        <end position="60"/>
    </location>
</feature>
<name>A0AA40BDH0_9PEZI</name>